<comment type="cofactor">
    <cofactor evidence="1">
        <name>a divalent metal cation</name>
        <dbReference type="ChEBI" id="CHEBI:60240"/>
    </cofactor>
</comment>
<dbReference type="RefSeq" id="WP_183635899.1">
    <property type="nucleotide sequence ID" value="NZ_BAABLE010000005.1"/>
</dbReference>
<evidence type="ECO:0000259" key="6">
    <source>
        <dbReference type="Pfam" id="PF03755"/>
    </source>
</evidence>
<dbReference type="AlphaFoldDB" id="A0A840BQP2"/>
<reference evidence="8 9" key="1">
    <citation type="submission" date="2020-08" db="EMBL/GenBank/DDBJ databases">
        <title>Genomic Encyclopedia of Type Strains, Phase IV (KMG-IV): sequencing the most valuable type-strain genomes for metagenomic binning, comparative biology and taxonomic classification.</title>
        <authorList>
            <person name="Goeker M."/>
        </authorList>
    </citation>
    <scope>NUCLEOTIDE SEQUENCE [LARGE SCALE GENOMIC DNA]</scope>
    <source>
        <strain evidence="8 9">DSM 106739</strain>
    </source>
</reference>
<dbReference type="InterPro" id="IPR005229">
    <property type="entry name" value="YicC/YloC-like"/>
</dbReference>
<dbReference type="InterPro" id="IPR013527">
    <property type="entry name" value="YicC-like_N"/>
</dbReference>
<keyword evidence="4" id="KW-0378">Hydrolase</keyword>
<keyword evidence="9" id="KW-1185">Reference proteome</keyword>
<sequence>MIHSMTGYAVCAREAGRARLNLELKSVNSRFLDLGFRMAEELRLAEPALREAITARLSRGKVECRLYWQANAAVPAEITLNPALIDQLTTAQALIRDRFSDAAPLSVGEILRWPGMLGESGPDFDSLLASAGELVKQALDDLVASRAREGEKLAAMILERVQAIRALVAKAEPILPAAVAEYQEKLTTRLREAVATLDEDRIRQEVSLFAQRADVVEEFSRLRAHCDEVERVLKVGGQAGKRLDFLMQELNREANTMASKAVSGALSSIALEMKLLIEQMREQVQNIE</sequence>
<feature type="domain" description="Endoribonuclease YicC-like C-terminal" evidence="7">
    <location>
        <begin position="175"/>
        <end position="288"/>
    </location>
</feature>
<accession>A0A840BQP2</accession>
<dbReference type="NCBIfam" id="TIGR00255">
    <property type="entry name" value="YicC/YloC family endoribonuclease"/>
    <property type="match status" value="1"/>
</dbReference>
<keyword evidence="3" id="KW-0255">Endonuclease</keyword>
<organism evidence="8 9">
    <name type="scientific">Niveibacterium umoris</name>
    <dbReference type="NCBI Taxonomy" id="1193620"/>
    <lineage>
        <taxon>Bacteria</taxon>
        <taxon>Pseudomonadati</taxon>
        <taxon>Pseudomonadota</taxon>
        <taxon>Betaproteobacteria</taxon>
        <taxon>Rhodocyclales</taxon>
        <taxon>Rhodocyclaceae</taxon>
        <taxon>Niveibacterium</taxon>
    </lineage>
</organism>
<evidence type="ECO:0000256" key="4">
    <source>
        <dbReference type="ARBA" id="ARBA00022801"/>
    </source>
</evidence>
<dbReference type="Pfam" id="PF08340">
    <property type="entry name" value="YicC-like_C"/>
    <property type="match status" value="1"/>
</dbReference>
<feature type="domain" description="Endoribonuclease YicC-like N-terminal" evidence="6">
    <location>
        <begin position="2"/>
        <end position="154"/>
    </location>
</feature>
<evidence type="ECO:0000313" key="9">
    <source>
        <dbReference type="Proteomes" id="UP000561045"/>
    </source>
</evidence>
<name>A0A840BQP2_9RHOO</name>
<gene>
    <name evidence="8" type="ORF">GGR36_003338</name>
</gene>
<dbReference type="Pfam" id="PF03755">
    <property type="entry name" value="YicC-like_N"/>
    <property type="match status" value="1"/>
</dbReference>
<evidence type="ECO:0000256" key="2">
    <source>
        <dbReference type="ARBA" id="ARBA00022722"/>
    </source>
</evidence>
<dbReference type="InterPro" id="IPR013551">
    <property type="entry name" value="YicC-like_C"/>
</dbReference>
<evidence type="ECO:0000256" key="3">
    <source>
        <dbReference type="ARBA" id="ARBA00022759"/>
    </source>
</evidence>
<dbReference type="PANTHER" id="PTHR30636">
    <property type="entry name" value="UPF0701 PROTEIN YICC"/>
    <property type="match status" value="1"/>
</dbReference>
<comment type="similarity">
    <text evidence="5">Belongs to the YicC/YloC family.</text>
</comment>
<dbReference type="PANTHER" id="PTHR30636:SF3">
    <property type="entry name" value="UPF0701 PROTEIN YICC"/>
    <property type="match status" value="1"/>
</dbReference>
<protein>
    <submittedName>
        <fullName evidence="8">Uncharacterized protein (TIGR00255 family)</fullName>
    </submittedName>
</protein>
<evidence type="ECO:0000256" key="5">
    <source>
        <dbReference type="ARBA" id="ARBA00035648"/>
    </source>
</evidence>
<comment type="caution">
    <text evidence="8">The sequence shown here is derived from an EMBL/GenBank/DDBJ whole genome shotgun (WGS) entry which is preliminary data.</text>
</comment>
<keyword evidence="2" id="KW-0540">Nuclease</keyword>
<proteinExistence type="inferred from homology"/>
<dbReference type="GO" id="GO:0004521">
    <property type="term" value="F:RNA endonuclease activity"/>
    <property type="evidence" value="ECO:0007669"/>
    <property type="project" value="InterPro"/>
</dbReference>
<dbReference type="EMBL" id="JACIET010000002">
    <property type="protein sequence ID" value="MBB4013992.1"/>
    <property type="molecule type" value="Genomic_DNA"/>
</dbReference>
<evidence type="ECO:0000259" key="7">
    <source>
        <dbReference type="Pfam" id="PF08340"/>
    </source>
</evidence>
<dbReference type="GO" id="GO:0016787">
    <property type="term" value="F:hydrolase activity"/>
    <property type="evidence" value="ECO:0007669"/>
    <property type="project" value="UniProtKB-KW"/>
</dbReference>
<evidence type="ECO:0000313" key="8">
    <source>
        <dbReference type="EMBL" id="MBB4013992.1"/>
    </source>
</evidence>
<dbReference type="Proteomes" id="UP000561045">
    <property type="component" value="Unassembled WGS sequence"/>
</dbReference>
<evidence type="ECO:0000256" key="1">
    <source>
        <dbReference type="ARBA" id="ARBA00001968"/>
    </source>
</evidence>